<feature type="compositionally biased region" description="Basic and acidic residues" evidence="1">
    <location>
        <begin position="29"/>
        <end position="39"/>
    </location>
</feature>
<dbReference type="InterPro" id="IPR049178">
    <property type="entry name" value="CP_picobirnavirus_sf"/>
</dbReference>
<proteinExistence type="predicted"/>
<dbReference type="InterPro" id="IPR048835">
    <property type="entry name" value="CP_picobirnavirus"/>
</dbReference>
<organism evidence="2">
    <name type="scientific">Dromedary picobirnavirus</name>
    <dbReference type="NCBI Taxonomy" id="1574421"/>
    <lineage>
        <taxon>Viruses</taxon>
        <taxon>Riboviria</taxon>
        <taxon>Orthornavirae</taxon>
        <taxon>Pisuviricota</taxon>
        <taxon>Duplopiviricetes</taxon>
        <taxon>Durnavirales</taxon>
        <taxon>Picobirnaviridae</taxon>
        <taxon>Orthopicobirnavirus</taxon>
    </lineage>
</organism>
<feature type="compositionally biased region" description="Basic residues" evidence="1">
    <location>
        <begin position="1"/>
        <end position="11"/>
    </location>
</feature>
<reference evidence="2" key="1">
    <citation type="journal article" date="2014" name="Virology">
        <title>Metagenomic analysis of viromes of dromedary camel fecal samples reveals large number and high diversity of circoviruses and picobirnaviruses.</title>
        <authorList>
            <person name="Woo P.C.Y."/>
            <person name="Lau S.K.P."/>
            <person name="Teng J.L.L."/>
            <person name="Tsang A.K.L."/>
            <person name="Joseph M."/>
            <person name="Wong E.Y.M."/>
            <person name="Tang Y."/>
            <person name="Sivakumar S."/>
            <person name="Bai R."/>
            <person name="Wernery R."/>
            <person name="Wernery U."/>
            <person name="Yuen K.-Y."/>
        </authorList>
    </citation>
    <scope>NUCLEOTIDE SEQUENCE</scope>
    <source>
        <strain evidence="2">C5908</strain>
    </source>
</reference>
<protein>
    <submittedName>
        <fullName evidence="2">Capsid protein</fullName>
    </submittedName>
</protein>
<feature type="region of interest" description="Disordered" evidence="1">
    <location>
        <begin position="1"/>
        <end position="39"/>
    </location>
</feature>
<dbReference type="Gene3D" id="1.20.140.120">
    <property type="match status" value="2"/>
</dbReference>
<feature type="compositionally biased region" description="Basic and acidic residues" evidence="1">
    <location>
        <begin position="12"/>
        <end position="21"/>
    </location>
</feature>
<accession>A0A0A1EIT4</accession>
<dbReference type="EMBL" id="KM573796">
    <property type="protein sequence ID" value="AIY31282.1"/>
    <property type="molecule type" value="Genomic_RNA"/>
</dbReference>
<name>A0A0A1EIT4_9VIRU</name>
<dbReference type="Pfam" id="PF20816">
    <property type="entry name" value="PBV_CP"/>
    <property type="match status" value="1"/>
</dbReference>
<evidence type="ECO:0000256" key="1">
    <source>
        <dbReference type="SAM" id="MobiDB-lite"/>
    </source>
</evidence>
<sequence>MANYRKKREQRKPRNDKRETRVNTSSRAESLKDSDESVTHKNNDASWYAQSAQLLSDTASLSFNDQVGTIMDLGVDHLGGYHSEASPSRSVPGVMAFNVVMTPGLATSGVSAVNIAAKNMFSYVRHANSGMSNYDSSSLMMYVLAMDSIYAIYNDLKRLYGMMTTYSSLNRYMPHAVVAAMGYDFNDFQKHLLDLRAYLNVKCNQINTRAVPDTLSYLIRHSWLFSNVFKDTNVAKSQLYVFRRANYFSYNEFSEPAKLINTVHPNTLLTFADVTTMFDNVLAKVIESQDFAIMSGDIVKAYGDRLFRVSPVTDDYNVIPVYSEEVLQQIHNTTILPTAISMVNGDIRDDVNGLKLEFNPYFNGICPGLSLNKIIDMLSEKTDPANVMVATRLAPAISEEIGGGAVITRFIEVGSECIAGARVYYYTTDGSTAPTLSSFEFTGVMNVGGASPQSSALPSVV</sequence>
<evidence type="ECO:0000313" key="2">
    <source>
        <dbReference type="EMBL" id="AIY31282.1"/>
    </source>
</evidence>